<organism evidence="2 3">
    <name type="scientific">Daedalea quercina L-15889</name>
    <dbReference type="NCBI Taxonomy" id="1314783"/>
    <lineage>
        <taxon>Eukaryota</taxon>
        <taxon>Fungi</taxon>
        <taxon>Dikarya</taxon>
        <taxon>Basidiomycota</taxon>
        <taxon>Agaricomycotina</taxon>
        <taxon>Agaricomycetes</taxon>
        <taxon>Polyporales</taxon>
        <taxon>Fomitopsis</taxon>
    </lineage>
</organism>
<reference evidence="2 3" key="1">
    <citation type="journal article" date="2016" name="Mol. Biol. Evol.">
        <title>Comparative Genomics of Early-Diverging Mushroom-Forming Fungi Provides Insights into the Origins of Lignocellulose Decay Capabilities.</title>
        <authorList>
            <person name="Nagy L.G."/>
            <person name="Riley R."/>
            <person name="Tritt A."/>
            <person name="Adam C."/>
            <person name="Daum C."/>
            <person name="Floudas D."/>
            <person name="Sun H."/>
            <person name="Yadav J.S."/>
            <person name="Pangilinan J."/>
            <person name="Larsson K.H."/>
            <person name="Matsuura K."/>
            <person name="Barry K."/>
            <person name="Labutti K."/>
            <person name="Kuo R."/>
            <person name="Ohm R.A."/>
            <person name="Bhattacharya S.S."/>
            <person name="Shirouzu T."/>
            <person name="Yoshinaga Y."/>
            <person name="Martin F.M."/>
            <person name="Grigoriev I.V."/>
            <person name="Hibbett D.S."/>
        </authorList>
    </citation>
    <scope>NUCLEOTIDE SEQUENCE [LARGE SCALE GENOMIC DNA]</scope>
    <source>
        <strain evidence="2 3">L-15889</strain>
    </source>
</reference>
<name>A0A165LZP6_9APHY</name>
<accession>A0A165LZP6</accession>
<feature type="compositionally biased region" description="Low complexity" evidence="1">
    <location>
        <begin position="18"/>
        <end position="27"/>
    </location>
</feature>
<protein>
    <submittedName>
        <fullName evidence="2">Uncharacterized protein</fullName>
    </submittedName>
</protein>
<evidence type="ECO:0000313" key="3">
    <source>
        <dbReference type="Proteomes" id="UP000076727"/>
    </source>
</evidence>
<dbReference type="EMBL" id="KV429113">
    <property type="protein sequence ID" value="KZT65056.1"/>
    <property type="molecule type" value="Genomic_DNA"/>
</dbReference>
<sequence>MSYIPVLRGRGECSGDASTPRSSTRSSVTDSVCLSFRSRLVSASPHPQFLGLPRLPSDCYTEVRPGISRSRPLTYVPASASLRRVGLAALSCLSLLVEGLPS</sequence>
<dbReference type="AlphaFoldDB" id="A0A165LZP6"/>
<proteinExistence type="predicted"/>
<keyword evidence="3" id="KW-1185">Reference proteome</keyword>
<dbReference type="Proteomes" id="UP000076727">
    <property type="component" value="Unassembled WGS sequence"/>
</dbReference>
<evidence type="ECO:0000256" key="1">
    <source>
        <dbReference type="SAM" id="MobiDB-lite"/>
    </source>
</evidence>
<evidence type="ECO:0000313" key="2">
    <source>
        <dbReference type="EMBL" id="KZT65056.1"/>
    </source>
</evidence>
<gene>
    <name evidence="2" type="ORF">DAEQUDRAFT_731919</name>
</gene>
<feature type="region of interest" description="Disordered" evidence="1">
    <location>
        <begin position="1"/>
        <end position="27"/>
    </location>
</feature>